<keyword evidence="2" id="KW-1185">Reference proteome</keyword>
<dbReference type="EMBL" id="ML994642">
    <property type="protein sequence ID" value="KAF2183499.1"/>
    <property type="molecule type" value="Genomic_DNA"/>
</dbReference>
<reference evidence="1" key="1">
    <citation type="journal article" date="2020" name="Stud. Mycol.">
        <title>101 Dothideomycetes genomes: a test case for predicting lifestyles and emergence of pathogens.</title>
        <authorList>
            <person name="Haridas S."/>
            <person name="Albert R."/>
            <person name="Binder M."/>
            <person name="Bloem J."/>
            <person name="Labutti K."/>
            <person name="Salamov A."/>
            <person name="Andreopoulos B."/>
            <person name="Baker S."/>
            <person name="Barry K."/>
            <person name="Bills G."/>
            <person name="Bluhm B."/>
            <person name="Cannon C."/>
            <person name="Castanera R."/>
            <person name="Culley D."/>
            <person name="Daum C."/>
            <person name="Ezra D."/>
            <person name="Gonzalez J."/>
            <person name="Henrissat B."/>
            <person name="Kuo A."/>
            <person name="Liang C."/>
            <person name="Lipzen A."/>
            <person name="Lutzoni F."/>
            <person name="Magnuson J."/>
            <person name="Mondo S."/>
            <person name="Nolan M."/>
            <person name="Ohm R."/>
            <person name="Pangilinan J."/>
            <person name="Park H.-J."/>
            <person name="Ramirez L."/>
            <person name="Alfaro M."/>
            <person name="Sun H."/>
            <person name="Tritt A."/>
            <person name="Yoshinaga Y."/>
            <person name="Zwiers L.-H."/>
            <person name="Turgeon B."/>
            <person name="Goodwin S."/>
            <person name="Spatafora J."/>
            <person name="Crous P."/>
            <person name="Grigoriev I."/>
        </authorList>
    </citation>
    <scope>NUCLEOTIDE SEQUENCE</scope>
    <source>
        <strain evidence="1">CBS 207.26</strain>
    </source>
</reference>
<dbReference type="AlphaFoldDB" id="A0A6A6DYZ7"/>
<evidence type="ECO:0008006" key="3">
    <source>
        <dbReference type="Google" id="ProtNLM"/>
    </source>
</evidence>
<name>A0A6A6DYZ7_9PEZI</name>
<gene>
    <name evidence="1" type="ORF">K469DRAFT_785597</name>
</gene>
<accession>A0A6A6DYZ7</accession>
<protein>
    <recommendedName>
        <fullName evidence="3">Fungal N-terminal domain-containing protein</fullName>
    </recommendedName>
</protein>
<organism evidence="1 2">
    <name type="scientific">Zopfia rhizophila CBS 207.26</name>
    <dbReference type="NCBI Taxonomy" id="1314779"/>
    <lineage>
        <taxon>Eukaryota</taxon>
        <taxon>Fungi</taxon>
        <taxon>Dikarya</taxon>
        <taxon>Ascomycota</taxon>
        <taxon>Pezizomycotina</taxon>
        <taxon>Dothideomycetes</taxon>
        <taxon>Dothideomycetes incertae sedis</taxon>
        <taxon>Zopfiaceae</taxon>
        <taxon>Zopfia</taxon>
    </lineage>
</organism>
<evidence type="ECO:0000313" key="1">
    <source>
        <dbReference type="EMBL" id="KAF2183499.1"/>
    </source>
</evidence>
<dbReference type="Proteomes" id="UP000800200">
    <property type="component" value="Unassembled WGS sequence"/>
</dbReference>
<sequence>MAEASGVAGVSLAVPSIVALRGSSKYKDAESRLYERGTILQDYLHKFHLKIEEFTILSPNLPNGLSANFAQLFIVLKQKIAGFDVELEGLAKADKVLGVKSVLSSIGNMIEMVNIWQRKIEDFFELLARIPKTFKGPRAPNPSTALGRVKIVNEAILIATENTEEALKPSENQIPGNLRQLPNSSAFILEAGQSALMEVKAIAPDRNKNIEAITSDVADHAIVLSAQDIATRGILRCT</sequence>
<evidence type="ECO:0000313" key="2">
    <source>
        <dbReference type="Proteomes" id="UP000800200"/>
    </source>
</evidence>
<proteinExistence type="predicted"/>